<dbReference type="Pfam" id="PF01381">
    <property type="entry name" value="HTH_3"/>
    <property type="match status" value="1"/>
</dbReference>
<proteinExistence type="predicted"/>
<feature type="repeat" description="TPR" evidence="1">
    <location>
        <begin position="263"/>
        <end position="296"/>
    </location>
</feature>
<dbReference type="SMART" id="SM00028">
    <property type="entry name" value="TPR"/>
    <property type="match status" value="5"/>
</dbReference>
<dbReference type="PROSITE" id="PS50005">
    <property type="entry name" value="TPR"/>
    <property type="match status" value="1"/>
</dbReference>
<dbReference type="Proteomes" id="UP001344888">
    <property type="component" value="Unassembled WGS sequence"/>
</dbReference>
<name>A0AAW9NTV3_9BACL</name>
<dbReference type="InterPro" id="IPR019734">
    <property type="entry name" value="TPR_rpt"/>
</dbReference>
<organism evidence="3 4">
    <name type="scientific">Metasolibacillus meyeri</name>
    <dbReference type="NCBI Taxonomy" id="1071052"/>
    <lineage>
        <taxon>Bacteria</taxon>
        <taxon>Bacillati</taxon>
        <taxon>Bacillota</taxon>
        <taxon>Bacilli</taxon>
        <taxon>Bacillales</taxon>
        <taxon>Caryophanaceae</taxon>
        <taxon>Metasolibacillus</taxon>
    </lineage>
</organism>
<dbReference type="Gene3D" id="1.25.40.10">
    <property type="entry name" value="Tetratricopeptide repeat domain"/>
    <property type="match status" value="1"/>
</dbReference>
<dbReference type="AlphaFoldDB" id="A0AAW9NTV3"/>
<dbReference type="PROSITE" id="PS50943">
    <property type="entry name" value="HTH_CROC1"/>
    <property type="match status" value="1"/>
</dbReference>
<keyword evidence="1" id="KW-0802">TPR repeat</keyword>
<dbReference type="Pfam" id="PF13181">
    <property type="entry name" value="TPR_8"/>
    <property type="match status" value="1"/>
</dbReference>
<dbReference type="EMBL" id="JARSFG010000019">
    <property type="protein sequence ID" value="MEC1179638.1"/>
    <property type="molecule type" value="Genomic_DNA"/>
</dbReference>
<evidence type="ECO:0000313" key="3">
    <source>
        <dbReference type="EMBL" id="MEC1179638.1"/>
    </source>
</evidence>
<dbReference type="SUPFAM" id="SSF47413">
    <property type="entry name" value="lambda repressor-like DNA-binding domains"/>
    <property type="match status" value="1"/>
</dbReference>
<dbReference type="Gene3D" id="1.10.260.40">
    <property type="entry name" value="lambda repressor-like DNA-binding domains"/>
    <property type="match status" value="1"/>
</dbReference>
<sequence>MLGKEVYYYRKKQGLTQQELAASICSIPYLSKIENDKISPNPETVKLLFQRLGLDVNQIPEQNHYENVITNWYKNIEENNRALADKIMLELERDLHFIQSPSIESYFYLIKWRYNLSYTNMDQIESSYIKVKSYIDVFTENLHYLYFKFSCIYYYKKGEFDVALTQGKEANRLREKLELDDVELQYILAVTFSQFNHTSLAIIYAQKALHIFQQQNNLLRIMDCQMLLGISFARIKEFDEANYYYQTVLKLSHHVKREFPIQATIYHNLGYLYSQKKNSELAIEYYLKAFEKKEGNLDQSLLGTIYLLANEYYLIGKKKDAKKWVTTGLTIPLNLSTSQINLTALNYLMDEESDDLASYLKEIALPFFQNKKDWKNISKYSVLLGDYYSKKSHHKAAANYYKAAYIAGENLYN</sequence>
<dbReference type="InterPro" id="IPR001387">
    <property type="entry name" value="Cro/C1-type_HTH"/>
</dbReference>
<evidence type="ECO:0000259" key="2">
    <source>
        <dbReference type="PROSITE" id="PS50943"/>
    </source>
</evidence>
<gene>
    <name evidence="3" type="ORF">P9B03_14150</name>
</gene>
<feature type="domain" description="HTH cro/C1-type" evidence="2">
    <location>
        <begin position="6"/>
        <end position="59"/>
    </location>
</feature>
<dbReference type="InterPro" id="IPR010982">
    <property type="entry name" value="Lambda_DNA-bd_dom_sf"/>
</dbReference>
<dbReference type="RefSeq" id="WP_326124122.1">
    <property type="nucleotide sequence ID" value="NZ_JARSFG010000019.1"/>
</dbReference>
<dbReference type="GO" id="GO:0003677">
    <property type="term" value="F:DNA binding"/>
    <property type="evidence" value="ECO:0007669"/>
    <property type="project" value="InterPro"/>
</dbReference>
<reference evidence="3 4" key="1">
    <citation type="submission" date="2023-03" db="EMBL/GenBank/DDBJ databases">
        <title>Bacillus Genome Sequencing.</title>
        <authorList>
            <person name="Dunlap C."/>
        </authorList>
    </citation>
    <scope>NUCLEOTIDE SEQUENCE [LARGE SCALE GENOMIC DNA]</scope>
    <source>
        <strain evidence="3 4">B-59205</strain>
    </source>
</reference>
<dbReference type="InterPro" id="IPR011990">
    <property type="entry name" value="TPR-like_helical_dom_sf"/>
</dbReference>
<accession>A0AAW9NTV3</accession>
<dbReference type="SUPFAM" id="SSF48452">
    <property type="entry name" value="TPR-like"/>
    <property type="match status" value="1"/>
</dbReference>
<evidence type="ECO:0000256" key="1">
    <source>
        <dbReference type="PROSITE-ProRule" id="PRU00339"/>
    </source>
</evidence>
<dbReference type="CDD" id="cd00093">
    <property type="entry name" value="HTH_XRE"/>
    <property type="match status" value="1"/>
</dbReference>
<comment type="caution">
    <text evidence="3">The sequence shown here is derived from an EMBL/GenBank/DDBJ whole genome shotgun (WGS) entry which is preliminary data.</text>
</comment>
<protein>
    <submittedName>
        <fullName evidence="3">Helix-turn-helix domain-containing protein</fullName>
    </submittedName>
</protein>
<evidence type="ECO:0000313" key="4">
    <source>
        <dbReference type="Proteomes" id="UP001344888"/>
    </source>
</evidence>
<keyword evidence="4" id="KW-1185">Reference proteome</keyword>
<dbReference type="SMART" id="SM00530">
    <property type="entry name" value="HTH_XRE"/>
    <property type="match status" value="1"/>
</dbReference>